<evidence type="ECO:0000259" key="3">
    <source>
        <dbReference type="SMART" id="SM00198"/>
    </source>
</evidence>
<dbReference type="PRINTS" id="PR00837">
    <property type="entry name" value="V5TPXLIKE"/>
</dbReference>
<dbReference type="InterPro" id="IPR014044">
    <property type="entry name" value="CAP_dom"/>
</dbReference>
<dbReference type="Proteomes" id="UP000766486">
    <property type="component" value="Unassembled WGS sequence"/>
</dbReference>
<evidence type="ECO:0000256" key="2">
    <source>
        <dbReference type="SAM" id="SignalP"/>
    </source>
</evidence>
<feature type="compositionally biased region" description="Low complexity" evidence="1">
    <location>
        <begin position="107"/>
        <end position="124"/>
    </location>
</feature>
<gene>
    <name evidence="4" type="ORF">CLO192961_LOCUS252304</name>
</gene>
<feature type="region of interest" description="Disordered" evidence="1">
    <location>
        <begin position="107"/>
        <end position="128"/>
    </location>
</feature>
<comment type="caution">
    <text evidence="4">The sequence shown here is derived from an EMBL/GenBank/DDBJ whole genome shotgun (WGS) entry which is preliminary data.</text>
</comment>
<sequence length="261" mass="26736">MRFSTLAVSLLASGAAAKKSCTQKVHTEYVTFTVTAGGPQTPSSSSASPTSSSVSLVSSSSKESIVSVLPTTFEPSSSVESTTSLSVESTSTTAAVIITTSAVASSTSEAPSSSAPVSTSAPSTDLTTDEQAALDAHNTARAAVGSPDLIWDASLASDAQAWADHLASLGKLEHSSGSGQGENLYMQSGSNDPFLNAVNAFNSEKSDYTGGVIDSTNYSHYTQVVWKKTTHLGMAKATGNGGTWVVARYSPPGNYLGELPY</sequence>
<keyword evidence="5" id="KW-1185">Reference proteome</keyword>
<accession>A0ABY6UGW1</accession>
<evidence type="ECO:0000313" key="4">
    <source>
        <dbReference type="EMBL" id="VUC29251.1"/>
    </source>
</evidence>
<dbReference type="SUPFAM" id="SSF55797">
    <property type="entry name" value="PR-1-like"/>
    <property type="match status" value="1"/>
</dbReference>
<feature type="domain" description="SCP" evidence="3">
    <location>
        <begin position="128"/>
        <end position="257"/>
    </location>
</feature>
<reference evidence="4 5" key="1">
    <citation type="submission" date="2019-06" db="EMBL/GenBank/DDBJ databases">
        <authorList>
            <person name="Broberg M."/>
        </authorList>
    </citation>
    <scope>NUCLEOTIDE SEQUENCE [LARGE SCALE GENOMIC DNA]</scope>
</reference>
<proteinExistence type="predicted"/>
<name>A0ABY6UGW1_BIOOC</name>
<feature type="chain" id="PRO_5046958812" description="SCP domain-containing protein" evidence="2">
    <location>
        <begin position="18"/>
        <end position="261"/>
    </location>
</feature>
<keyword evidence="2" id="KW-0732">Signal</keyword>
<dbReference type="EMBL" id="CABFNS010000798">
    <property type="protein sequence ID" value="VUC29251.1"/>
    <property type="molecule type" value="Genomic_DNA"/>
</dbReference>
<dbReference type="InterPro" id="IPR001283">
    <property type="entry name" value="CRISP-related"/>
</dbReference>
<feature type="signal peptide" evidence="2">
    <location>
        <begin position="1"/>
        <end position="17"/>
    </location>
</feature>
<dbReference type="Gene3D" id="3.40.33.10">
    <property type="entry name" value="CAP"/>
    <property type="match status" value="1"/>
</dbReference>
<dbReference type="InterPro" id="IPR035940">
    <property type="entry name" value="CAP_sf"/>
</dbReference>
<feature type="region of interest" description="Disordered" evidence="1">
    <location>
        <begin position="35"/>
        <end position="54"/>
    </location>
</feature>
<organism evidence="4 5">
    <name type="scientific">Bionectria ochroleuca</name>
    <name type="common">Gliocladium roseum</name>
    <dbReference type="NCBI Taxonomy" id="29856"/>
    <lineage>
        <taxon>Eukaryota</taxon>
        <taxon>Fungi</taxon>
        <taxon>Dikarya</taxon>
        <taxon>Ascomycota</taxon>
        <taxon>Pezizomycotina</taxon>
        <taxon>Sordariomycetes</taxon>
        <taxon>Hypocreomycetidae</taxon>
        <taxon>Hypocreales</taxon>
        <taxon>Bionectriaceae</taxon>
        <taxon>Clonostachys</taxon>
    </lineage>
</organism>
<dbReference type="SMART" id="SM00198">
    <property type="entry name" value="SCP"/>
    <property type="match status" value="1"/>
</dbReference>
<dbReference type="PANTHER" id="PTHR10334">
    <property type="entry name" value="CYSTEINE-RICH SECRETORY PROTEIN-RELATED"/>
    <property type="match status" value="1"/>
</dbReference>
<evidence type="ECO:0000256" key="1">
    <source>
        <dbReference type="SAM" id="MobiDB-lite"/>
    </source>
</evidence>
<protein>
    <recommendedName>
        <fullName evidence="3">SCP domain-containing protein</fullName>
    </recommendedName>
</protein>
<dbReference type="Pfam" id="PF00188">
    <property type="entry name" value="CAP"/>
    <property type="match status" value="1"/>
</dbReference>
<evidence type="ECO:0000313" key="5">
    <source>
        <dbReference type="Proteomes" id="UP000766486"/>
    </source>
</evidence>
<dbReference type="InterPro" id="IPR034113">
    <property type="entry name" value="SCP_GAPR1-like"/>
</dbReference>
<dbReference type="CDD" id="cd05382">
    <property type="entry name" value="CAP_GAPR1-like"/>
    <property type="match status" value="1"/>
</dbReference>
<feature type="compositionally biased region" description="Low complexity" evidence="1">
    <location>
        <begin position="43"/>
        <end position="54"/>
    </location>
</feature>